<reference evidence="1" key="2">
    <citation type="submission" date="2022-01" db="EMBL/GenBank/DDBJ databases">
        <authorList>
            <person name="Yamashiro T."/>
            <person name="Shiraishi A."/>
            <person name="Satake H."/>
            <person name="Nakayama K."/>
        </authorList>
    </citation>
    <scope>NUCLEOTIDE SEQUENCE</scope>
</reference>
<protein>
    <submittedName>
        <fullName evidence="1">Uncharacterized protein</fullName>
    </submittedName>
</protein>
<evidence type="ECO:0000313" key="2">
    <source>
        <dbReference type="Proteomes" id="UP001151760"/>
    </source>
</evidence>
<dbReference type="EMBL" id="BQNB010014206">
    <property type="protein sequence ID" value="GJT25329.1"/>
    <property type="molecule type" value="Genomic_DNA"/>
</dbReference>
<name>A0ABQ5CKC3_9ASTR</name>
<keyword evidence="2" id="KW-1185">Reference proteome</keyword>
<proteinExistence type="predicted"/>
<gene>
    <name evidence="1" type="ORF">Tco_0895266</name>
</gene>
<reference evidence="1" key="1">
    <citation type="journal article" date="2022" name="Int. J. Mol. Sci.">
        <title>Draft Genome of Tanacetum Coccineum: Genomic Comparison of Closely Related Tanacetum-Family Plants.</title>
        <authorList>
            <person name="Yamashiro T."/>
            <person name="Shiraishi A."/>
            <person name="Nakayama K."/>
            <person name="Satake H."/>
        </authorList>
    </citation>
    <scope>NUCLEOTIDE SEQUENCE</scope>
</reference>
<sequence>MNEPVYRELVWEFFASFEFDSSPCRYNSTHVGVSFWLGGETKTMSLLELGWRIGLYSEEESRLDGIRRRLNKGETVRAEILTMGFWPSIGDGEFVMGGTAVKKVRDLKVRLAHRYIAITISGRKESTHRITTNDLFFLYCIYGEGVTCNIPYWLTQYLKSVRDKDLTCGGMFVTRIARSFRLLTSFMVDALNVEPKAHILKKKSLISMNVVMDLGKGACCWLATRQVKEYDEVEEVSNEEVGGSTEVYRNMSRGDWLYLMRRSLEVLRKFHYTILGGRFNQLSHVSSPLLSKPREY</sequence>
<comment type="caution">
    <text evidence="1">The sequence shown here is derived from an EMBL/GenBank/DDBJ whole genome shotgun (WGS) entry which is preliminary data.</text>
</comment>
<dbReference type="Proteomes" id="UP001151760">
    <property type="component" value="Unassembled WGS sequence"/>
</dbReference>
<organism evidence="1 2">
    <name type="scientific">Tanacetum coccineum</name>
    <dbReference type="NCBI Taxonomy" id="301880"/>
    <lineage>
        <taxon>Eukaryota</taxon>
        <taxon>Viridiplantae</taxon>
        <taxon>Streptophyta</taxon>
        <taxon>Embryophyta</taxon>
        <taxon>Tracheophyta</taxon>
        <taxon>Spermatophyta</taxon>
        <taxon>Magnoliopsida</taxon>
        <taxon>eudicotyledons</taxon>
        <taxon>Gunneridae</taxon>
        <taxon>Pentapetalae</taxon>
        <taxon>asterids</taxon>
        <taxon>campanulids</taxon>
        <taxon>Asterales</taxon>
        <taxon>Asteraceae</taxon>
        <taxon>Asteroideae</taxon>
        <taxon>Anthemideae</taxon>
        <taxon>Anthemidinae</taxon>
        <taxon>Tanacetum</taxon>
    </lineage>
</organism>
<evidence type="ECO:0000313" key="1">
    <source>
        <dbReference type="EMBL" id="GJT25329.1"/>
    </source>
</evidence>
<accession>A0ABQ5CKC3</accession>